<dbReference type="PROSITE" id="PS00041">
    <property type="entry name" value="HTH_ARAC_FAMILY_1"/>
    <property type="match status" value="1"/>
</dbReference>
<dbReference type="InterPro" id="IPR018062">
    <property type="entry name" value="HTH_AraC-typ_CS"/>
</dbReference>
<dbReference type="Pfam" id="PF12833">
    <property type="entry name" value="HTH_18"/>
    <property type="match status" value="1"/>
</dbReference>
<dbReference type="InterPro" id="IPR035418">
    <property type="entry name" value="AraC-bd_2"/>
</dbReference>
<dbReference type="InterPro" id="IPR050204">
    <property type="entry name" value="AraC_XylS_family_regulators"/>
</dbReference>
<keyword evidence="2" id="KW-0238">DNA-binding</keyword>
<evidence type="ECO:0000313" key="6">
    <source>
        <dbReference type="Proteomes" id="UP000596063"/>
    </source>
</evidence>
<dbReference type="SUPFAM" id="SSF46689">
    <property type="entry name" value="Homeodomain-like"/>
    <property type="match status" value="1"/>
</dbReference>
<dbReference type="PRINTS" id="PR00032">
    <property type="entry name" value="HTHARAC"/>
</dbReference>
<dbReference type="EMBL" id="CP066167">
    <property type="protein sequence ID" value="QQD17565.1"/>
    <property type="molecule type" value="Genomic_DNA"/>
</dbReference>
<dbReference type="Gene3D" id="1.10.10.60">
    <property type="entry name" value="Homeodomain-like"/>
    <property type="match status" value="1"/>
</dbReference>
<evidence type="ECO:0000313" key="5">
    <source>
        <dbReference type="EMBL" id="QQD17565.1"/>
    </source>
</evidence>
<reference evidence="5 6" key="1">
    <citation type="submission" date="2020-12" db="EMBL/GenBank/DDBJ databases">
        <authorList>
            <person name="Shan Y."/>
        </authorList>
    </citation>
    <scope>NUCLEOTIDE SEQUENCE [LARGE SCALE GENOMIC DNA]</scope>
    <source>
        <strain evidence="6">csc3.9</strain>
    </source>
</reference>
<evidence type="ECO:0000256" key="3">
    <source>
        <dbReference type="ARBA" id="ARBA00023163"/>
    </source>
</evidence>
<dbReference type="GO" id="GO:0043565">
    <property type="term" value="F:sequence-specific DNA binding"/>
    <property type="evidence" value="ECO:0007669"/>
    <property type="project" value="InterPro"/>
</dbReference>
<gene>
    <name evidence="5" type="ORF">I6N98_14570</name>
</gene>
<dbReference type="GO" id="GO:0003700">
    <property type="term" value="F:DNA-binding transcription factor activity"/>
    <property type="evidence" value="ECO:0007669"/>
    <property type="project" value="InterPro"/>
</dbReference>
<accession>A0A7T4QZG2</accession>
<dbReference type="InterPro" id="IPR018060">
    <property type="entry name" value="HTH_AraC"/>
</dbReference>
<feature type="domain" description="HTH araC/xylS-type" evidence="4">
    <location>
        <begin position="220"/>
        <end position="321"/>
    </location>
</feature>
<dbReference type="PANTHER" id="PTHR46796">
    <property type="entry name" value="HTH-TYPE TRANSCRIPTIONAL ACTIVATOR RHAS-RELATED"/>
    <property type="match status" value="1"/>
</dbReference>
<name>A0A7T4QZG2_9GAMM</name>
<keyword evidence="1" id="KW-0805">Transcription regulation</keyword>
<proteinExistence type="predicted"/>
<dbReference type="Proteomes" id="UP000596063">
    <property type="component" value="Chromosome"/>
</dbReference>
<dbReference type="PROSITE" id="PS01124">
    <property type="entry name" value="HTH_ARAC_FAMILY_2"/>
    <property type="match status" value="1"/>
</dbReference>
<dbReference type="InterPro" id="IPR020449">
    <property type="entry name" value="Tscrpt_reg_AraC-type_HTH"/>
</dbReference>
<dbReference type="SMART" id="SM00342">
    <property type="entry name" value="HTH_ARAC"/>
    <property type="match status" value="1"/>
</dbReference>
<dbReference type="AlphaFoldDB" id="A0A7T4QZG2"/>
<sequence>MMQATSATGTAVHWNTDDLPLADKFDAWRDMLCQSHLPWSVDRPTTDKTFNANIQMHSFNGYRLIKCICDPLVGYRGMQEFANTDDAYLSVLYIKRGRENLRIDYQDIELQAGQLILWDSTRKMHFNVPERLEKVTLMLPERSLTSVFAHAHDYAGIPLSATTGMGAVFANHLLQLEQQMPKIGAETGTALMRPTMDMLAALLSSKTSLSPATLKFVMLRRIKQFIVHNLGNEQLGPAMIAEAHQISLRYLHLLFEDVGTSVSQWIRQRRLERSKDDILSAGISKLSIAEVAYRWGFSDPSHFSKVFKREYGVSPRGMLNAQRLHSGEALQ</sequence>
<dbReference type="Pfam" id="PF14525">
    <property type="entry name" value="AraC_binding_2"/>
    <property type="match status" value="1"/>
</dbReference>
<dbReference type="KEGG" id="snan:I6N98_14570"/>
<protein>
    <submittedName>
        <fullName evidence="5">Helix-turn-helix domain-containing protein</fullName>
    </submittedName>
</protein>
<organism evidence="5 6">
    <name type="scientific">Spongiibacter nanhainus</name>
    <dbReference type="NCBI Taxonomy" id="2794344"/>
    <lineage>
        <taxon>Bacteria</taxon>
        <taxon>Pseudomonadati</taxon>
        <taxon>Pseudomonadota</taxon>
        <taxon>Gammaproteobacteria</taxon>
        <taxon>Cellvibrionales</taxon>
        <taxon>Spongiibacteraceae</taxon>
        <taxon>Spongiibacter</taxon>
    </lineage>
</organism>
<dbReference type="PANTHER" id="PTHR46796:SF6">
    <property type="entry name" value="ARAC SUBFAMILY"/>
    <property type="match status" value="1"/>
</dbReference>
<keyword evidence="6" id="KW-1185">Reference proteome</keyword>
<evidence type="ECO:0000256" key="2">
    <source>
        <dbReference type="ARBA" id="ARBA00023125"/>
    </source>
</evidence>
<keyword evidence="3" id="KW-0804">Transcription</keyword>
<evidence type="ECO:0000259" key="4">
    <source>
        <dbReference type="PROSITE" id="PS01124"/>
    </source>
</evidence>
<evidence type="ECO:0000256" key="1">
    <source>
        <dbReference type="ARBA" id="ARBA00023015"/>
    </source>
</evidence>
<dbReference type="RefSeq" id="WP_198569064.1">
    <property type="nucleotide sequence ID" value="NZ_CP066167.1"/>
</dbReference>
<dbReference type="InterPro" id="IPR009057">
    <property type="entry name" value="Homeodomain-like_sf"/>
</dbReference>